<dbReference type="PANTHER" id="PTHR10134">
    <property type="entry name" value="CYTOCHROME B-C1 COMPLEX SUBUNIT RIESKE, MITOCHONDRIAL"/>
    <property type="match status" value="1"/>
</dbReference>
<reference evidence="8" key="1">
    <citation type="journal article" date="2015" name="Nature">
        <title>Complex archaea that bridge the gap between prokaryotes and eukaryotes.</title>
        <authorList>
            <person name="Spang A."/>
            <person name="Saw J.H."/>
            <person name="Jorgensen S.L."/>
            <person name="Zaremba-Niedzwiedzka K."/>
            <person name="Martijn J."/>
            <person name="Lind A.E."/>
            <person name="van Eijk R."/>
            <person name="Schleper C."/>
            <person name="Guy L."/>
            <person name="Ettema T.J."/>
        </authorList>
    </citation>
    <scope>NUCLEOTIDE SEQUENCE</scope>
</reference>
<keyword evidence="3" id="KW-0408">Iron</keyword>
<protein>
    <recommendedName>
        <fullName evidence="7">Rieske domain-containing protein</fullName>
    </recommendedName>
</protein>
<dbReference type="PRINTS" id="PR00162">
    <property type="entry name" value="RIESKE"/>
</dbReference>
<dbReference type="GO" id="GO:0051537">
    <property type="term" value="F:2 iron, 2 sulfur cluster binding"/>
    <property type="evidence" value="ECO:0007669"/>
    <property type="project" value="UniProtKB-KW"/>
</dbReference>
<dbReference type="InterPro" id="IPR014349">
    <property type="entry name" value="Rieske_Fe-S_prot"/>
</dbReference>
<dbReference type="GO" id="GO:0046872">
    <property type="term" value="F:metal ion binding"/>
    <property type="evidence" value="ECO:0007669"/>
    <property type="project" value="UniProtKB-KW"/>
</dbReference>
<organism evidence="8">
    <name type="scientific">marine sediment metagenome</name>
    <dbReference type="NCBI Taxonomy" id="412755"/>
    <lineage>
        <taxon>unclassified sequences</taxon>
        <taxon>metagenomes</taxon>
        <taxon>ecological metagenomes</taxon>
    </lineage>
</organism>
<sequence>MQKKNSNYSRRSFLQYLGWTAAIGTMAGAAVGSARFMFPNILYEPAKSYKIGRPQDYPEGVTFLPDKKIFLVHYGESYKALSAVCTHLGCTPNWAEQRRRFECPCHGSMFDEKGVVIAGPAPRPLPWYLVTRTASGRLSVDERRIVSFSEGLIA</sequence>
<dbReference type="Pfam" id="PF00355">
    <property type="entry name" value="Rieske"/>
    <property type="match status" value="1"/>
</dbReference>
<evidence type="ECO:0000256" key="4">
    <source>
        <dbReference type="ARBA" id="ARBA00023014"/>
    </source>
</evidence>
<evidence type="ECO:0000256" key="5">
    <source>
        <dbReference type="ARBA" id="ARBA00023157"/>
    </source>
</evidence>
<name>A0A0F9GKP4_9ZZZZ</name>
<dbReference type="PROSITE" id="PS51318">
    <property type="entry name" value="TAT"/>
    <property type="match status" value="1"/>
</dbReference>
<dbReference type="InterPro" id="IPR005805">
    <property type="entry name" value="Rieske_Fe-S_prot_C"/>
</dbReference>
<gene>
    <name evidence="8" type="ORF">LCGC14_1814260</name>
</gene>
<proteinExistence type="predicted"/>
<dbReference type="AlphaFoldDB" id="A0A0F9GKP4"/>
<dbReference type="GO" id="GO:0016020">
    <property type="term" value="C:membrane"/>
    <property type="evidence" value="ECO:0007669"/>
    <property type="project" value="InterPro"/>
</dbReference>
<dbReference type="PROSITE" id="PS51296">
    <property type="entry name" value="RIESKE"/>
    <property type="match status" value="1"/>
</dbReference>
<keyword evidence="2" id="KW-0479">Metal-binding</keyword>
<dbReference type="InterPro" id="IPR036922">
    <property type="entry name" value="Rieske_2Fe-2S_sf"/>
</dbReference>
<comment type="cofactor">
    <cofactor evidence="6">
        <name>[2Fe-2S] cluster</name>
        <dbReference type="ChEBI" id="CHEBI:190135"/>
    </cofactor>
</comment>
<dbReference type="InterPro" id="IPR017941">
    <property type="entry name" value="Rieske_2Fe-2S"/>
</dbReference>
<dbReference type="SUPFAM" id="SSF50022">
    <property type="entry name" value="ISP domain"/>
    <property type="match status" value="1"/>
</dbReference>
<keyword evidence="5" id="KW-1015">Disulfide bond</keyword>
<keyword evidence="4" id="KW-0411">Iron-sulfur</keyword>
<evidence type="ECO:0000259" key="7">
    <source>
        <dbReference type="PROSITE" id="PS51296"/>
    </source>
</evidence>
<evidence type="ECO:0000256" key="2">
    <source>
        <dbReference type="ARBA" id="ARBA00022723"/>
    </source>
</evidence>
<feature type="domain" description="Rieske" evidence="7">
    <location>
        <begin position="49"/>
        <end position="139"/>
    </location>
</feature>
<dbReference type="CDD" id="cd03467">
    <property type="entry name" value="Rieske"/>
    <property type="match status" value="1"/>
</dbReference>
<evidence type="ECO:0000313" key="8">
    <source>
        <dbReference type="EMBL" id="KKL99454.1"/>
    </source>
</evidence>
<dbReference type="InterPro" id="IPR006311">
    <property type="entry name" value="TAT_signal"/>
</dbReference>
<evidence type="ECO:0000256" key="1">
    <source>
        <dbReference type="ARBA" id="ARBA00022714"/>
    </source>
</evidence>
<keyword evidence="1" id="KW-0001">2Fe-2S</keyword>
<evidence type="ECO:0000256" key="6">
    <source>
        <dbReference type="ARBA" id="ARBA00034078"/>
    </source>
</evidence>
<dbReference type="Gene3D" id="2.102.10.10">
    <property type="entry name" value="Rieske [2Fe-2S] iron-sulphur domain"/>
    <property type="match status" value="1"/>
</dbReference>
<accession>A0A0F9GKP4</accession>
<dbReference type="EMBL" id="LAZR01017674">
    <property type="protein sequence ID" value="KKL99454.1"/>
    <property type="molecule type" value="Genomic_DNA"/>
</dbReference>
<comment type="caution">
    <text evidence="8">The sequence shown here is derived from an EMBL/GenBank/DDBJ whole genome shotgun (WGS) entry which is preliminary data.</text>
</comment>
<evidence type="ECO:0000256" key="3">
    <source>
        <dbReference type="ARBA" id="ARBA00023004"/>
    </source>
</evidence>